<dbReference type="EMBL" id="QPIE01000007">
    <property type="protein sequence ID" value="RCU42182.1"/>
    <property type="molecule type" value="Genomic_DNA"/>
</dbReference>
<evidence type="ECO:0000313" key="1">
    <source>
        <dbReference type="EMBL" id="RCU42182.1"/>
    </source>
</evidence>
<organism evidence="1 2">
    <name type="scientific">Chryseobacterium lacus</name>
    <dbReference type="NCBI Taxonomy" id="2058346"/>
    <lineage>
        <taxon>Bacteria</taxon>
        <taxon>Pseudomonadati</taxon>
        <taxon>Bacteroidota</taxon>
        <taxon>Flavobacteriia</taxon>
        <taxon>Flavobacteriales</taxon>
        <taxon>Weeksellaceae</taxon>
        <taxon>Chryseobacterium group</taxon>
        <taxon>Chryseobacterium</taxon>
    </lineage>
</organism>
<proteinExistence type="predicted"/>
<reference evidence="1 2" key="1">
    <citation type="submission" date="2018-07" db="EMBL/GenBank/DDBJ databases">
        <title>Chryseobacterium lacus sp. nov., isolated from lake water.</title>
        <authorList>
            <person name="Li C.-M."/>
        </authorList>
    </citation>
    <scope>NUCLEOTIDE SEQUENCE [LARGE SCALE GENOMIC DNA]</scope>
    <source>
        <strain evidence="1 2">YLOS41</strain>
    </source>
</reference>
<accession>A0A368MVG1</accession>
<dbReference type="AlphaFoldDB" id="A0A368MVG1"/>
<evidence type="ECO:0000313" key="2">
    <source>
        <dbReference type="Proteomes" id="UP000252172"/>
    </source>
</evidence>
<dbReference type="OrthoDB" id="1366248at2"/>
<sequence>MNISKLTKQIITRTIFLFFAIFSLNIYSQETEYNIIGNWISSDFWSNESKTTFSKDGYISMTINGEQIDGRNFIIHGGPNDGQKAEMKYLINTKTNPIQIDIIALKDNVEKGRILGIIIPVHHTRFLMLLNFEGKRPETMNDENYEQTLTLNKIE</sequence>
<name>A0A368MVG1_9FLAO</name>
<dbReference type="Proteomes" id="UP000252172">
    <property type="component" value="Unassembled WGS sequence"/>
</dbReference>
<gene>
    <name evidence="1" type="ORF">DQ356_09590</name>
</gene>
<keyword evidence="2" id="KW-1185">Reference proteome</keyword>
<protein>
    <submittedName>
        <fullName evidence="1">Uncharacterized protein</fullName>
    </submittedName>
</protein>
<comment type="caution">
    <text evidence="1">The sequence shown here is derived from an EMBL/GenBank/DDBJ whole genome shotgun (WGS) entry which is preliminary data.</text>
</comment>
<dbReference type="RefSeq" id="WP_114304281.1">
    <property type="nucleotide sequence ID" value="NZ_QPIE01000007.1"/>
</dbReference>